<gene>
    <name evidence="3" type="ORF">OJ996_08915</name>
</gene>
<organism evidence="3 4">
    <name type="scientific">Luteolibacter rhizosphaerae</name>
    <dbReference type="NCBI Taxonomy" id="2989719"/>
    <lineage>
        <taxon>Bacteria</taxon>
        <taxon>Pseudomonadati</taxon>
        <taxon>Verrucomicrobiota</taxon>
        <taxon>Verrucomicrobiia</taxon>
        <taxon>Verrucomicrobiales</taxon>
        <taxon>Verrucomicrobiaceae</taxon>
        <taxon>Luteolibacter</taxon>
    </lineage>
</organism>
<feature type="transmembrane region" description="Helical" evidence="1">
    <location>
        <begin position="249"/>
        <end position="269"/>
    </location>
</feature>
<comment type="caution">
    <text evidence="3">The sequence shown here is derived from an EMBL/GenBank/DDBJ whole genome shotgun (WGS) entry which is preliminary data.</text>
</comment>
<sequence length="380" mass="42667">MRPLALLGKEDRVRLLGLLIAVVFLAGCNPGPTIDREIGYKGKARLDAYLAAERFLEHYDYAVESRPGWPKLDRGVAMVILPASVLSTEGYVREMSAWIADGGHMICLLDHAESHHDDWGRFVSSSDFRSDGISEPLTRWFTDSGITLSQGESTPLRSDEPIKISGTGYRVNAESRTGISIHGEAKSVFSQTQYGSGLITVLADARPLRNRRIDENDHAAFLLALTRQSPFGGKIVVVRDAALSLGTLLWRHAWPVLVGVLAVTLFWLWKNMPRFGPLRREEERSTMRDYDHHLEALGDFQWRLDKGSAMLRPLRESVIERAQRLSAATQRGIDLFEWIAERAGITRERAERAMTHERPADATSFTRVLADLQKIHLSLS</sequence>
<dbReference type="Proteomes" id="UP001165653">
    <property type="component" value="Unassembled WGS sequence"/>
</dbReference>
<dbReference type="RefSeq" id="WP_264513196.1">
    <property type="nucleotide sequence ID" value="NZ_JAPDDR010000004.1"/>
</dbReference>
<dbReference type="PROSITE" id="PS51257">
    <property type="entry name" value="PROKAR_LIPOPROTEIN"/>
    <property type="match status" value="1"/>
</dbReference>
<evidence type="ECO:0000259" key="2">
    <source>
        <dbReference type="Pfam" id="PF14258"/>
    </source>
</evidence>
<keyword evidence="1" id="KW-0472">Membrane</keyword>
<keyword evidence="4" id="KW-1185">Reference proteome</keyword>
<accession>A0ABT3G2G9</accession>
<dbReference type="EMBL" id="JAPDDR010000004">
    <property type="protein sequence ID" value="MCW1913694.1"/>
    <property type="molecule type" value="Genomic_DNA"/>
</dbReference>
<evidence type="ECO:0000256" key="1">
    <source>
        <dbReference type="SAM" id="Phobius"/>
    </source>
</evidence>
<keyword evidence="1" id="KW-0812">Transmembrane</keyword>
<dbReference type="Pfam" id="PF14258">
    <property type="entry name" value="DUF4350"/>
    <property type="match status" value="1"/>
</dbReference>
<reference evidence="3" key="1">
    <citation type="submission" date="2022-10" db="EMBL/GenBank/DDBJ databases">
        <title>Luteolibacter sp. GHJ8, whole genome shotgun sequencing project.</title>
        <authorList>
            <person name="Zhao G."/>
            <person name="Shen L."/>
        </authorList>
    </citation>
    <scope>NUCLEOTIDE SEQUENCE</scope>
    <source>
        <strain evidence="3">GHJ8</strain>
    </source>
</reference>
<protein>
    <recommendedName>
        <fullName evidence="2">DUF4350 domain-containing protein</fullName>
    </recommendedName>
</protein>
<dbReference type="InterPro" id="IPR025646">
    <property type="entry name" value="DUF4350"/>
</dbReference>
<name>A0ABT3G2G9_9BACT</name>
<feature type="domain" description="DUF4350" evidence="2">
    <location>
        <begin position="49"/>
        <end position="226"/>
    </location>
</feature>
<evidence type="ECO:0000313" key="3">
    <source>
        <dbReference type="EMBL" id="MCW1913694.1"/>
    </source>
</evidence>
<keyword evidence="1" id="KW-1133">Transmembrane helix</keyword>
<proteinExistence type="predicted"/>
<evidence type="ECO:0000313" key="4">
    <source>
        <dbReference type="Proteomes" id="UP001165653"/>
    </source>
</evidence>